<evidence type="ECO:0000313" key="4">
    <source>
        <dbReference type="Proteomes" id="UP000094336"/>
    </source>
</evidence>
<proteinExistence type="predicted"/>
<evidence type="ECO:0000259" key="2">
    <source>
        <dbReference type="Pfam" id="PF25871"/>
    </source>
</evidence>
<dbReference type="AlphaFoldDB" id="A0A1E3QSY1"/>
<dbReference type="GeneID" id="30150198"/>
<keyword evidence="4" id="KW-1185">Reference proteome</keyword>
<dbReference type="Pfam" id="PF17733">
    <property type="entry name" value="KPWE_dom"/>
    <property type="match status" value="1"/>
</dbReference>
<organism evidence="3 4">
    <name type="scientific">Babjeviella inositovora NRRL Y-12698</name>
    <dbReference type="NCBI Taxonomy" id="984486"/>
    <lineage>
        <taxon>Eukaryota</taxon>
        <taxon>Fungi</taxon>
        <taxon>Dikarya</taxon>
        <taxon>Ascomycota</taxon>
        <taxon>Saccharomycotina</taxon>
        <taxon>Pichiomycetes</taxon>
        <taxon>Serinales incertae sedis</taxon>
        <taxon>Babjeviella</taxon>
    </lineage>
</organism>
<dbReference type="PANTHER" id="PTHR36855">
    <property type="entry name" value="CHROMOSOME 10, WHOLE GENOME SHOTGUN SEQUENCE"/>
    <property type="match status" value="1"/>
</dbReference>
<dbReference type="InterPro" id="IPR040554">
    <property type="entry name" value="KPWE_PEX14_dom"/>
</dbReference>
<dbReference type="RefSeq" id="XP_018985942.1">
    <property type="nucleotide sequence ID" value="XM_019132345.1"/>
</dbReference>
<protein>
    <submittedName>
        <fullName evidence="3">Uncharacterized protein</fullName>
    </submittedName>
</protein>
<dbReference type="InterPro" id="IPR058841">
    <property type="entry name" value="HTH_76"/>
</dbReference>
<reference evidence="4" key="1">
    <citation type="submission" date="2016-05" db="EMBL/GenBank/DDBJ databases">
        <title>Comparative genomics of biotechnologically important yeasts.</title>
        <authorList>
            <consortium name="DOE Joint Genome Institute"/>
            <person name="Riley R."/>
            <person name="Haridas S."/>
            <person name="Wolfe K.H."/>
            <person name="Lopes M.R."/>
            <person name="Hittinger C.T."/>
            <person name="Goker M."/>
            <person name="Salamov A."/>
            <person name="Wisecaver J."/>
            <person name="Long T.M."/>
            <person name="Aerts A.L."/>
            <person name="Barry K."/>
            <person name="Choi C."/>
            <person name="Clum A."/>
            <person name="Coughlan A.Y."/>
            <person name="Deshpande S."/>
            <person name="Douglass A.P."/>
            <person name="Hanson S.J."/>
            <person name="Klenk H.-P."/>
            <person name="Labutti K."/>
            <person name="Lapidus A."/>
            <person name="Lindquist E."/>
            <person name="Lipzen A."/>
            <person name="Meier-Kolthoff J.P."/>
            <person name="Ohm R.A."/>
            <person name="Otillar R.P."/>
            <person name="Pangilinan J."/>
            <person name="Peng Y."/>
            <person name="Rokas A."/>
            <person name="Rosa C.A."/>
            <person name="Scheuner C."/>
            <person name="Sibirny A.A."/>
            <person name="Slot J.C."/>
            <person name="Stielow J.B."/>
            <person name="Sun H."/>
            <person name="Kurtzman C.P."/>
            <person name="Blackwell M."/>
            <person name="Grigoriev I.V."/>
            <person name="Jeffries T.W."/>
        </authorList>
    </citation>
    <scope>NUCLEOTIDE SEQUENCE [LARGE SCALE GENOMIC DNA]</scope>
    <source>
        <strain evidence="4">NRRL Y-12698</strain>
    </source>
</reference>
<sequence length="164" mass="18730">MSINPQEQTYIEYLNYDWDSCADFQEGIAEIMEQYQDQLQENAMPGEVKQILALERDQLINQAKVFFFCSQTGNILSLEDYEEWKLHNGSKHSHAKIMEIEEAEAPKVNATSSQIPPYSSNYQELVGMITQGKEIPGIMQIPDTVLAHQATESSAAQRKKPWET</sequence>
<dbReference type="Pfam" id="PF25871">
    <property type="entry name" value="HTH_76"/>
    <property type="match status" value="1"/>
</dbReference>
<dbReference type="PANTHER" id="PTHR36855:SF1">
    <property type="entry name" value="PEROXISOME MEMBRANE ANCHOR PROTEIN PEX14P N-TERMINAL DOMAIN-CONTAINING PROTEIN"/>
    <property type="match status" value="1"/>
</dbReference>
<evidence type="ECO:0000313" key="3">
    <source>
        <dbReference type="EMBL" id="ODQ80614.1"/>
    </source>
</evidence>
<accession>A0A1E3QSY1</accession>
<name>A0A1E3QSY1_9ASCO</name>
<gene>
    <name evidence="3" type="ORF">BABINDRAFT_60533</name>
</gene>
<dbReference type="Proteomes" id="UP000094336">
    <property type="component" value="Unassembled WGS sequence"/>
</dbReference>
<dbReference type="OrthoDB" id="9936937at2759"/>
<dbReference type="EMBL" id="KV454429">
    <property type="protein sequence ID" value="ODQ80614.1"/>
    <property type="molecule type" value="Genomic_DNA"/>
</dbReference>
<evidence type="ECO:0000259" key="1">
    <source>
        <dbReference type="Pfam" id="PF17733"/>
    </source>
</evidence>
<feature type="domain" description="PEX14-like helix-turn-helix" evidence="2">
    <location>
        <begin position="7"/>
        <end position="88"/>
    </location>
</feature>
<dbReference type="STRING" id="984486.A0A1E3QSY1"/>
<feature type="domain" description="Peroxisomal membrane protein PEX14-like KPWE" evidence="1">
    <location>
        <begin position="117"/>
        <end position="164"/>
    </location>
</feature>